<evidence type="ECO:0000256" key="1">
    <source>
        <dbReference type="ARBA" id="ARBA00004651"/>
    </source>
</evidence>
<keyword evidence="3" id="KW-1003">Cell membrane</keyword>
<organism evidence="10 11">
    <name type="scientific">Bartonella tamiae Th239</name>
    <dbReference type="NCBI Taxonomy" id="1094558"/>
    <lineage>
        <taxon>Bacteria</taxon>
        <taxon>Pseudomonadati</taxon>
        <taxon>Pseudomonadota</taxon>
        <taxon>Alphaproteobacteria</taxon>
        <taxon>Hyphomicrobiales</taxon>
        <taxon>Bartonellaceae</taxon>
        <taxon>Bartonella</taxon>
    </lineage>
</organism>
<accession>J1K0A3</accession>
<dbReference type="STRING" id="1094558.ME5_00811"/>
<feature type="transmembrane region" description="Helical" evidence="8">
    <location>
        <begin position="244"/>
        <end position="265"/>
    </location>
</feature>
<proteinExistence type="predicted"/>
<evidence type="ECO:0000256" key="2">
    <source>
        <dbReference type="ARBA" id="ARBA00022448"/>
    </source>
</evidence>
<dbReference type="AlphaFoldDB" id="J1K0A3"/>
<keyword evidence="5" id="KW-0769">Symport</keyword>
<dbReference type="eggNOG" id="COG0477">
    <property type="taxonomic scope" value="Bacteria"/>
</dbReference>
<evidence type="ECO:0000313" key="11">
    <source>
        <dbReference type="Proteomes" id="UP000008952"/>
    </source>
</evidence>
<dbReference type="InterPro" id="IPR020846">
    <property type="entry name" value="MFS_dom"/>
</dbReference>
<keyword evidence="7 8" id="KW-0472">Membrane</keyword>
<dbReference type="SUPFAM" id="SSF103473">
    <property type="entry name" value="MFS general substrate transporter"/>
    <property type="match status" value="1"/>
</dbReference>
<dbReference type="GO" id="GO:0005886">
    <property type="term" value="C:plasma membrane"/>
    <property type="evidence" value="ECO:0007669"/>
    <property type="project" value="UniProtKB-SubCell"/>
</dbReference>
<evidence type="ECO:0000313" key="10">
    <source>
        <dbReference type="EMBL" id="EJF90410.1"/>
    </source>
</evidence>
<dbReference type="PANTHER" id="PTHR43528">
    <property type="entry name" value="ALPHA-KETOGLUTARATE PERMEASE"/>
    <property type="match status" value="1"/>
</dbReference>
<dbReference type="InterPro" id="IPR051084">
    <property type="entry name" value="H+-coupled_symporters"/>
</dbReference>
<feature type="transmembrane region" description="Helical" evidence="8">
    <location>
        <begin position="338"/>
        <end position="364"/>
    </location>
</feature>
<comment type="subcellular location">
    <subcellularLocation>
        <location evidence="1">Cell membrane</location>
        <topology evidence="1">Multi-pass membrane protein</topology>
    </subcellularLocation>
</comment>
<dbReference type="PATRIC" id="fig|1094558.3.peg.888"/>
<evidence type="ECO:0000256" key="6">
    <source>
        <dbReference type="ARBA" id="ARBA00022989"/>
    </source>
</evidence>
<dbReference type="Proteomes" id="UP000008952">
    <property type="component" value="Unassembled WGS sequence"/>
</dbReference>
<keyword evidence="2" id="KW-0813">Transport</keyword>
<sequence>MVHNLQNKYNKPIKPSENVSQRDVIAVAIGNAVEFYDFIVYTTFAVMIGQTFFPSENPLSSLLFSVTAFGVGFVARPLGAIFIGAYADKSGRKPAMLLTMFLMAAGTGGLVILPGYETIGIFAPIMLLVMRFAQGLAWGGEAGPATTFILESAPKNRRAFYTSWQMVAQGGAAIAAGLIGTILSLILQPEQFQNWGWRIAIAAGLTILPIAFYMRRHLHETHRQSDKTQSFSAKTILNYVFKNYPMLIIAGIFILSGSTITQYFLNYLTTYALTELHFGESLAMVTTVFVGFVMITFALIGGLCADYYGRAKTIIIPRLFLLILLWPGLYLINTSENILVFFTVIGIFTALQNISGAGIVVLLCESFPKTIRSTGFSLSYTFGITIFGGTAQIIISWLLKVTENPLSPAFYLIIGNVMTLCAIFCAIKKNYFKSYD</sequence>
<name>J1K0A3_9HYPH</name>
<dbReference type="HOGENOM" id="CLU_001265_39_0_5"/>
<dbReference type="PROSITE" id="PS50850">
    <property type="entry name" value="MFS"/>
    <property type="match status" value="1"/>
</dbReference>
<feature type="transmembrane region" description="Helical" evidence="8">
    <location>
        <begin position="62"/>
        <end position="83"/>
    </location>
</feature>
<reference evidence="10 11" key="1">
    <citation type="submission" date="2012-03" db="EMBL/GenBank/DDBJ databases">
        <title>The Genome Sequence of Bartonella tamiae Th239.</title>
        <authorList>
            <consortium name="The Broad Institute Genome Sequencing Platform"/>
            <consortium name="The Broad Institute Genome Sequencing Center for Infectious Disease"/>
            <person name="Feldgarden M."/>
            <person name="Kirby J."/>
            <person name="Kosoy M."/>
            <person name="Birtles R."/>
            <person name="Probert W.S."/>
            <person name="Chiaraviglio L."/>
            <person name="Young S.K."/>
            <person name="Zeng Q."/>
            <person name="Gargeya S."/>
            <person name="Fitzgerald M."/>
            <person name="Haas B."/>
            <person name="Abouelleil A."/>
            <person name="Alvarado L."/>
            <person name="Arachchi H.M."/>
            <person name="Berlin A."/>
            <person name="Chapman S.B."/>
            <person name="Gearin G."/>
            <person name="Goldberg J."/>
            <person name="Griggs A."/>
            <person name="Gujja S."/>
            <person name="Hansen M."/>
            <person name="Heiman D."/>
            <person name="Howarth C."/>
            <person name="Larimer J."/>
            <person name="Lui A."/>
            <person name="MacDonald P.J.P."/>
            <person name="McCowen C."/>
            <person name="Montmayeur A."/>
            <person name="Murphy C."/>
            <person name="Neiman D."/>
            <person name="Pearson M."/>
            <person name="Priest M."/>
            <person name="Roberts A."/>
            <person name="Saif S."/>
            <person name="Shea T."/>
            <person name="Sisk P."/>
            <person name="Stolte C."/>
            <person name="Sykes S."/>
            <person name="Wortman J."/>
            <person name="Nusbaum C."/>
            <person name="Birren B."/>
        </authorList>
    </citation>
    <scope>NUCLEOTIDE SEQUENCE [LARGE SCALE GENOMIC DNA]</scope>
    <source>
        <strain evidence="10 11">Th239</strain>
    </source>
</reference>
<feature type="transmembrane region" description="Helical" evidence="8">
    <location>
        <begin position="409"/>
        <end position="427"/>
    </location>
</feature>
<dbReference type="OrthoDB" id="9783227at2"/>
<dbReference type="GO" id="GO:0015293">
    <property type="term" value="F:symporter activity"/>
    <property type="evidence" value="ECO:0007669"/>
    <property type="project" value="UniProtKB-KW"/>
</dbReference>
<keyword evidence="11" id="KW-1185">Reference proteome</keyword>
<dbReference type="EMBL" id="AIMB01000007">
    <property type="protein sequence ID" value="EJF90410.1"/>
    <property type="molecule type" value="Genomic_DNA"/>
</dbReference>
<gene>
    <name evidence="10" type="ORF">ME5_00811</name>
</gene>
<feature type="transmembrane region" description="Helical" evidence="8">
    <location>
        <begin position="195"/>
        <end position="214"/>
    </location>
</feature>
<comment type="caution">
    <text evidence="10">The sequence shown here is derived from an EMBL/GenBank/DDBJ whole genome shotgun (WGS) entry which is preliminary data.</text>
</comment>
<evidence type="ECO:0000259" key="9">
    <source>
        <dbReference type="PROSITE" id="PS50850"/>
    </source>
</evidence>
<dbReference type="Pfam" id="PF07690">
    <property type="entry name" value="MFS_1"/>
    <property type="match status" value="1"/>
</dbReference>
<keyword evidence="4 8" id="KW-0812">Transmembrane</keyword>
<evidence type="ECO:0000256" key="4">
    <source>
        <dbReference type="ARBA" id="ARBA00022692"/>
    </source>
</evidence>
<dbReference type="PANTHER" id="PTHR43528:SF3">
    <property type="entry name" value="CITRATE-PROTON SYMPORTER"/>
    <property type="match status" value="1"/>
</dbReference>
<keyword evidence="6 8" id="KW-1133">Transmembrane helix</keyword>
<dbReference type="FunFam" id="1.20.1250.20:FF:000001">
    <property type="entry name" value="Dicarboxylate MFS transporter"/>
    <property type="match status" value="1"/>
</dbReference>
<dbReference type="Gene3D" id="1.20.1250.20">
    <property type="entry name" value="MFS general substrate transporter like domains"/>
    <property type="match status" value="1"/>
</dbReference>
<feature type="domain" description="Major facilitator superfamily (MFS) profile" evidence="9">
    <location>
        <begin position="23"/>
        <end position="433"/>
    </location>
</feature>
<feature type="transmembrane region" description="Helical" evidence="8">
    <location>
        <begin position="159"/>
        <end position="183"/>
    </location>
</feature>
<dbReference type="InterPro" id="IPR011701">
    <property type="entry name" value="MFS"/>
</dbReference>
<feature type="transmembrane region" description="Helical" evidence="8">
    <location>
        <begin position="285"/>
        <end position="308"/>
    </location>
</feature>
<evidence type="ECO:0000256" key="7">
    <source>
        <dbReference type="ARBA" id="ARBA00023136"/>
    </source>
</evidence>
<evidence type="ECO:0000256" key="3">
    <source>
        <dbReference type="ARBA" id="ARBA00022475"/>
    </source>
</evidence>
<feature type="transmembrane region" description="Helical" evidence="8">
    <location>
        <begin position="376"/>
        <end position="397"/>
    </location>
</feature>
<feature type="transmembrane region" description="Helical" evidence="8">
    <location>
        <begin position="315"/>
        <end position="332"/>
    </location>
</feature>
<evidence type="ECO:0000256" key="5">
    <source>
        <dbReference type="ARBA" id="ARBA00022847"/>
    </source>
</evidence>
<evidence type="ECO:0000256" key="8">
    <source>
        <dbReference type="SAM" id="Phobius"/>
    </source>
</evidence>
<dbReference type="InterPro" id="IPR036259">
    <property type="entry name" value="MFS_trans_sf"/>
</dbReference>
<protein>
    <recommendedName>
        <fullName evidence="9">Major facilitator superfamily (MFS) profile domain-containing protein</fullName>
    </recommendedName>
</protein>